<evidence type="ECO:0000313" key="3">
    <source>
        <dbReference type="EMBL" id="PTU73580.1"/>
    </source>
</evidence>
<comment type="caution">
    <text evidence="3">The sequence shown here is derived from an EMBL/GenBank/DDBJ whole genome shotgun (WGS) entry which is preliminary data.</text>
</comment>
<dbReference type="InterPro" id="IPR023393">
    <property type="entry name" value="START-like_dom_sf"/>
</dbReference>
<dbReference type="SUPFAM" id="SSF55961">
    <property type="entry name" value="Bet v1-like"/>
    <property type="match status" value="1"/>
</dbReference>
<dbReference type="PANTHER" id="PTHR19308:SF14">
    <property type="entry name" value="START DOMAIN-CONTAINING PROTEIN"/>
    <property type="match status" value="1"/>
</dbReference>
<keyword evidence="4" id="KW-1185">Reference proteome</keyword>
<dbReference type="Pfam" id="PF01852">
    <property type="entry name" value="START"/>
    <property type="match status" value="1"/>
</dbReference>
<dbReference type="InterPro" id="IPR028347">
    <property type="entry name" value="START_dom_prot"/>
</dbReference>
<sequence length="200" mass="22511">MLRGLCAGLAALLIMPSSFAVAQEWELVRDEEGIRVWLKPVAGSSYKAFRSETLMNTDMATLRALQEDVEASCAWIHSCREQRLLSYEGDTALTYTRFDTPWPVQARDSVMQVTTRVDGDSLLRELLAQPQQFPSDKAYQRISAAQGYWRMTPEGEGRIRVVYELHAEPGGQVPAWLANSFVIDAPYNTLLLLRRAAEAK</sequence>
<protein>
    <recommendedName>
        <fullName evidence="2">START domain-containing protein</fullName>
    </recommendedName>
</protein>
<feature type="domain" description="START" evidence="2">
    <location>
        <begin position="25"/>
        <end position="200"/>
    </location>
</feature>
<evidence type="ECO:0000256" key="1">
    <source>
        <dbReference type="SAM" id="SignalP"/>
    </source>
</evidence>
<dbReference type="Gene3D" id="3.30.530.20">
    <property type="match status" value="1"/>
</dbReference>
<dbReference type="EMBL" id="QASN01000020">
    <property type="protein sequence ID" value="PTU73580.1"/>
    <property type="molecule type" value="Genomic_DNA"/>
</dbReference>
<dbReference type="PIRSF" id="PIRSF039033">
    <property type="entry name" value="START_dom"/>
    <property type="match status" value="1"/>
</dbReference>
<dbReference type="AlphaFoldDB" id="A0A2T5P758"/>
<dbReference type="CDD" id="cd08876">
    <property type="entry name" value="START_1"/>
    <property type="match status" value="1"/>
</dbReference>
<dbReference type="Proteomes" id="UP000244064">
    <property type="component" value="Unassembled WGS sequence"/>
</dbReference>
<dbReference type="InterPro" id="IPR051213">
    <property type="entry name" value="START_lipid_transfer"/>
</dbReference>
<keyword evidence="1" id="KW-0732">Signal</keyword>
<reference evidence="3 4" key="1">
    <citation type="submission" date="2018-04" db="EMBL/GenBank/DDBJ databases">
        <title>Pseudomonas sp. nov., isolated from mangrove soil.</title>
        <authorList>
            <person name="Chen C."/>
        </authorList>
    </citation>
    <scope>NUCLEOTIDE SEQUENCE [LARGE SCALE GENOMIC DNA]</scope>
    <source>
        <strain evidence="3 4">TC-11</strain>
    </source>
</reference>
<dbReference type="GO" id="GO:0008289">
    <property type="term" value="F:lipid binding"/>
    <property type="evidence" value="ECO:0007669"/>
    <property type="project" value="InterPro"/>
</dbReference>
<dbReference type="GO" id="GO:0005737">
    <property type="term" value="C:cytoplasm"/>
    <property type="evidence" value="ECO:0007669"/>
    <property type="project" value="UniProtKB-ARBA"/>
</dbReference>
<gene>
    <name evidence="3" type="ORF">DBO85_14800</name>
</gene>
<evidence type="ECO:0000313" key="4">
    <source>
        <dbReference type="Proteomes" id="UP000244064"/>
    </source>
</evidence>
<organism evidence="3 4">
    <name type="scientific">Pseudomonas mangrovi</name>
    <dbReference type="NCBI Taxonomy" id="2161748"/>
    <lineage>
        <taxon>Bacteria</taxon>
        <taxon>Pseudomonadati</taxon>
        <taxon>Pseudomonadota</taxon>
        <taxon>Gammaproteobacteria</taxon>
        <taxon>Pseudomonadales</taxon>
        <taxon>Pseudomonadaceae</taxon>
        <taxon>Pseudomonas</taxon>
    </lineage>
</organism>
<dbReference type="OrthoDB" id="5734556at2"/>
<dbReference type="InterPro" id="IPR002913">
    <property type="entry name" value="START_lipid-bd_dom"/>
</dbReference>
<dbReference type="PROSITE" id="PS50848">
    <property type="entry name" value="START"/>
    <property type="match status" value="1"/>
</dbReference>
<proteinExistence type="predicted"/>
<feature type="signal peptide" evidence="1">
    <location>
        <begin position="1"/>
        <end position="22"/>
    </location>
</feature>
<feature type="chain" id="PRO_5015678713" description="START domain-containing protein" evidence="1">
    <location>
        <begin position="23"/>
        <end position="200"/>
    </location>
</feature>
<dbReference type="PANTHER" id="PTHR19308">
    <property type="entry name" value="PHOSPHATIDYLCHOLINE TRANSFER PROTEIN"/>
    <property type="match status" value="1"/>
</dbReference>
<evidence type="ECO:0000259" key="2">
    <source>
        <dbReference type="PROSITE" id="PS50848"/>
    </source>
</evidence>
<name>A0A2T5P758_9PSED</name>
<accession>A0A2T5P758</accession>